<organism evidence="2 3">
    <name type="scientific">Rhodopirellula europaea SH398</name>
    <dbReference type="NCBI Taxonomy" id="1263868"/>
    <lineage>
        <taxon>Bacteria</taxon>
        <taxon>Pseudomonadati</taxon>
        <taxon>Planctomycetota</taxon>
        <taxon>Planctomycetia</taxon>
        <taxon>Pirellulales</taxon>
        <taxon>Pirellulaceae</taxon>
        <taxon>Rhodopirellula</taxon>
    </lineage>
</organism>
<gene>
    <name evidence="2" type="ORF">RESH_04117</name>
</gene>
<sequence length="43" mass="4814">MSNAREQGDDNKEHDTKANAANKPKCWVDANPGIESPKRKYQA</sequence>
<protein>
    <submittedName>
        <fullName evidence="2">Uncharacterized protein</fullName>
    </submittedName>
</protein>
<evidence type="ECO:0000313" key="3">
    <source>
        <dbReference type="Proteomes" id="UP000011996"/>
    </source>
</evidence>
<reference evidence="2 3" key="1">
    <citation type="journal article" date="2013" name="Mar. Genomics">
        <title>Expression of sulfatases in Rhodopirellula baltica and the diversity of sulfatases in the genus Rhodopirellula.</title>
        <authorList>
            <person name="Wegner C.E."/>
            <person name="Richter-Heitmann T."/>
            <person name="Klindworth A."/>
            <person name="Klockow C."/>
            <person name="Richter M."/>
            <person name="Achstetter T."/>
            <person name="Glockner F.O."/>
            <person name="Harder J."/>
        </authorList>
    </citation>
    <scope>NUCLEOTIDE SEQUENCE [LARGE SCALE GENOMIC DNA]</scope>
    <source>
        <strain evidence="2 3">SH398</strain>
    </source>
</reference>
<feature type="region of interest" description="Disordered" evidence="1">
    <location>
        <begin position="1"/>
        <end position="43"/>
    </location>
</feature>
<accession>M5SCB1</accession>
<dbReference type="PATRIC" id="fig|1263868.3.peg.4461"/>
<dbReference type="Proteomes" id="UP000011996">
    <property type="component" value="Unassembled WGS sequence"/>
</dbReference>
<name>M5SCB1_9BACT</name>
<dbReference type="EMBL" id="ANOF01000128">
    <property type="protein sequence ID" value="EMI25292.1"/>
    <property type="molecule type" value="Genomic_DNA"/>
</dbReference>
<proteinExistence type="predicted"/>
<feature type="compositionally biased region" description="Basic and acidic residues" evidence="1">
    <location>
        <begin position="1"/>
        <end position="17"/>
    </location>
</feature>
<dbReference type="AlphaFoldDB" id="M5SCB1"/>
<evidence type="ECO:0000256" key="1">
    <source>
        <dbReference type="SAM" id="MobiDB-lite"/>
    </source>
</evidence>
<comment type="caution">
    <text evidence="2">The sequence shown here is derived from an EMBL/GenBank/DDBJ whole genome shotgun (WGS) entry which is preliminary data.</text>
</comment>
<evidence type="ECO:0000313" key="2">
    <source>
        <dbReference type="EMBL" id="EMI25292.1"/>
    </source>
</evidence>